<dbReference type="Proteomes" id="UP000270094">
    <property type="component" value="Unassembled WGS sequence"/>
</dbReference>
<accession>A0A3P7M489</accession>
<sequence length="152" mass="16403">MVAVQHRLIVNAKPGEVPYATAIALAAGKCDPKLSINLTDQEQPGLNVISLAYLYPFSDGFVITNDITIARLVAQSIGIPDFFGTTCFEAAKIDEVLTLCESVVDGFLVDEEVLDGVQLSKSGTLFEGRVTIADVALWSLIMKNDEVPFILL</sequence>
<evidence type="ECO:0008006" key="3">
    <source>
        <dbReference type="Google" id="ProtNLM"/>
    </source>
</evidence>
<name>A0A3P7M489_STRVU</name>
<dbReference type="Gene3D" id="1.20.1050.130">
    <property type="match status" value="1"/>
</dbReference>
<dbReference type="AlphaFoldDB" id="A0A3P7M489"/>
<dbReference type="EMBL" id="UYYB01148073">
    <property type="protein sequence ID" value="VDM85972.1"/>
    <property type="molecule type" value="Genomic_DNA"/>
</dbReference>
<evidence type="ECO:0000313" key="1">
    <source>
        <dbReference type="EMBL" id="VDM85972.1"/>
    </source>
</evidence>
<gene>
    <name evidence="1" type="ORF">SVUK_LOCUS20970</name>
</gene>
<protein>
    <recommendedName>
        <fullName evidence="3">Glutathione S-transferase C-terminal domain-containing protein</fullName>
    </recommendedName>
</protein>
<keyword evidence="2" id="KW-1185">Reference proteome</keyword>
<organism evidence="1 2">
    <name type="scientific">Strongylus vulgaris</name>
    <name type="common">Blood worm</name>
    <dbReference type="NCBI Taxonomy" id="40348"/>
    <lineage>
        <taxon>Eukaryota</taxon>
        <taxon>Metazoa</taxon>
        <taxon>Ecdysozoa</taxon>
        <taxon>Nematoda</taxon>
        <taxon>Chromadorea</taxon>
        <taxon>Rhabditida</taxon>
        <taxon>Rhabditina</taxon>
        <taxon>Rhabditomorpha</taxon>
        <taxon>Strongyloidea</taxon>
        <taxon>Strongylidae</taxon>
        <taxon>Strongylus</taxon>
    </lineage>
</organism>
<proteinExistence type="predicted"/>
<evidence type="ECO:0000313" key="2">
    <source>
        <dbReference type="Proteomes" id="UP000270094"/>
    </source>
</evidence>
<reference evidence="1 2" key="1">
    <citation type="submission" date="2018-11" db="EMBL/GenBank/DDBJ databases">
        <authorList>
            <consortium name="Pathogen Informatics"/>
        </authorList>
    </citation>
    <scope>NUCLEOTIDE SEQUENCE [LARGE SCALE GENOMIC DNA]</scope>
</reference>